<accession>A0A484NJ76</accession>
<dbReference type="Pfam" id="PF00078">
    <property type="entry name" value="RVT_1"/>
    <property type="match status" value="1"/>
</dbReference>
<dbReference type="Proteomes" id="UP000595140">
    <property type="component" value="Unassembled WGS sequence"/>
</dbReference>
<evidence type="ECO:0000259" key="1">
    <source>
        <dbReference type="Pfam" id="PF00078"/>
    </source>
</evidence>
<dbReference type="PANTHER" id="PTHR33116:SF84">
    <property type="entry name" value="RNA-DIRECTED DNA POLYMERASE"/>
    <property type="match status" value="1"/>
</dbReference>
<evidence type="ECO:0000313" key="2">
    <source>
        <dbReference type="EMBL" id="VFR01054.1"/>
    </source>
</evidence>
<dbReference type="AlphaFoldDB" id="A0A484NJ76"/>
<evidence type="ECO:0000313" key="3">
    <source>
        <dbReference type="Proteomes" id="UP000595140"/>
    </source>
</evidence>
<feature type="domain" description="Reverse transcriptase" evidence="1">
    <location>
        <begin position="62"/>
        <end position="176"/>
    </location>
</feature>
<protein>
    <recommendedName>
        <fullName evidence="1">Reverse transcriptase domain-containing protein</fullName>
    </recommendedName>
</protein>
<organism evidence="2 3">
    <name type="scientific">Cuscuta campestris</name>
    <dbReference type="NCBI Taxonomy" id="132261"/>
    <lineage>
        <taxon>Eukaryota</taxon>
        <taxon>Viridiplantae</taxon>
        <taxon>Streptophyta</taxon>
        <taxon>Embryophyta</taxon>
        <taxon>Tracheophyta</taxon>
        <taxon>Spermatophyta</taxon>
        <taxon>Magnoliopsida</taxon>
        <taxon>eudicotyledons</taxon>
        <taxon>Gunneridae</taxon>
        <taxon>Pentapetalae</taxon>
        <taxon>asterids</taxon>
        <taxon>lamiids</taxon>
        <taxon>Solanales</taxon>
        <taxon>Convolvulaceae</taxon>
        <taxon>Cuscuteae</taxon>
        <taxon>Cuscuta</taxon>
        <taxon>Cuscuta subgen. Grammica</taxon>
        <taxon>Cuscuta sect. Cleistogrammica</taxon>
    </lineage>
</organism>
<dbReference type="PANTHER" id="PTHR33116">
    <property type="entry name" value="REVERSE TRANSCRIPTASE ZINC-BINDING DOMAIN-CONTAINING PROTEIN-RELATED-RELATED"/>
    <property type="match status" value="1"/>
</dbReference>
<dbReference type="OrthoDB" id="1938625at2759"/>
<dbReference type="CDD" id="cd01650">
    <property type="entry name" value="RT_nLTR_like"/>
    <property type="match status" value="1"/>
</dbReference>
<dbReference type="InterPro" id="IPR000477">
    <property type="entry name" value="RT_dom"/>
</dbReference>
<keyword evidence="3" id="KW-1185">Reference proteome</keyword>
<dbReference type="EMBL" id="OOIL02006718">
    <property type="protein sequence ID" value="VFR01054.1"/>
    <property type="molecule type" value="Genomic_DNA"/>
</dbReference>
<gene>
    <name evidence="2" type="ORF">CCAM_LOCUS42829</name>
</gene>
<reference evidence="2 3" key="1">
    <citation type="submission" date="2018-04" db="EMBL/GenBank/DDBJ databases">
        <authorList>
            <person name="Vogel A."/>
        </authorList>
    </citation>
    <scope>NUCLEOTIDE SEQUENCE [LARGE SCALE GENOMIC DNA]</scope>
</reference>
<proteinExistence type="predicted"/>
<sequence length="312" mass="34871">MFGTTPQVGLIDEEVFAAGATVPESAHSRLLANVILEEVKDVVFDIGKLLKQIIHAMIVLIPKTVHNPLVKDFRPIACPNGLYKIITEIFWKRIAPLLNDLIDPAQEAFVQGRSLVDNILLSQYLIKDYAIRRSTPSCMIKMDITKAYDTVSWRFIEDAMLAFGFPSRFVSLVMECVTSAFSSIMVNGDSHGLGDLPYVQVLMDCLSISQVSQVLVLNPTKSNIFIAGKYRDTSHEILGLVSFPRGQLPVRYLGLPLASQRLSKDDYAPLFKTLEGFLSKWKTMKISYAGKLELIRAVIQGVQSFWLQAFPV</sequence>
<name>A0A484NJ76_9ASTE</name>